<dbReference type="SMART" id="SM00179">
    <property type="entry name" value="EGF_CA"/>
    <property type="match status" value="2"/>
</dbReference>
<feature type="domain" description="EGF-like" evidence="14">
    <location>
        <begin position="71"/>
        <end position="110"/>
    </location>
</feature>
<evidence type="ECO:0000256" key="1">
    <source>
        <dbReference type="ARBA" id="ARBA00004479"/>
    </source>
</evidence>
<dbReference type="GO" id="GO:0005509">
    <property type="term" value="F:calcium ion binding"/>
    <property type="evidence" value="ECO:0007669"/>
    <property type="project" value="InterPro"/>
</dbReference>
<dbReference type="PROSITE" id="PS00010">
    <property type="entry name" value="ASX_HYDROXYL"/>
    <property type="match status" value="2"/>
</dbReference>
<evidence type="ECO:0000313" key="17">
    <source>
        <dbReference type="Proteomes" id="UP000261540"/>
    </source>
</evidence>
<dbReference type="SUPFAM" id="SSF49265">
    <property type="entry name" value="Fibronectin type III"/>
    <property type="match status" value="1"/>
</dbReference>
<evidence type="ECO:0000256" key="7">
    <source>
        <dbReference type="ARBA" id="ARBA00023136"/>
    </source>
</evidence>
<feature type="signal peptide" evidence="13">
    <location>
        <begin position="1"/>
        <end position="26"/>
    </location>
</feature>
<dbReference type="SMART" id="SM00032">
    <property type="entry name" value="CCP"/>
    <property type="match status" value="6"/>
</dbReference>
<comment type="caution">
    <text evidence="10">Lacks conserved residue(s) required for the propagation of feature annotation.</text>
</comment>
<evidence type="ECO:0000259" key="15">
    <source>
        <dbReference type="PROSITE" id="PS50923"/>
    </source>
</evidence>
<evidence type="ECO:0000256" key="6">
    <source>
        <dbReference type="ARBA" id="ARBA00022989"/>
    </source>
</evidence>
<reference evidence="16" key="2">
    <citation type="submission" date="2025-09" db="UniProtKB">
        <authorList>
            <consortium name="Ensembl"/>
        </authorList>
    </citation>
    <scope>IDENTIFICATION</scope>
</reference>
<dbReference type="SMART" id="SM00181">
    <property type="entry name" value="EGF"/>
    <property type="match status" value="3"/>
</dbReference>
<keyword evidence="11" id="KW-0768">Sushi</keyword>
<dbReference type="GO" id="GO:0016020">
    <property type="term" value="C:membrane"/>
    <property type="evidence" value="ECO:0007669"/>
    <property type="project" value="UniProtKB-SubCell"/>
</dbReference>
<comment type="subcellular location">
    <subcellularLocation>
        <location evidence="1">Membrane</location>
        <topology evidence="1">Single-pass type I membrane protein</topology>
    </subcellularLocation>
</comment>
<accession>A0A3B3QUS3</accession>
<evidence type="ECO:0000313" key="16">
    <source>
        <dbReference type="Ensembl" id="ENSPKIP00000009649.1"/>
    </source>
</evidence>
<feature type="domain" description="Sushi" evidence="15">
    <location>
        <begin position="235"/>
        <end position="294"/>
    </location>
</feature>
<dbReference type="FunFam" id="2.10.25.10:FF:000038">
    <property type="entry name" value="Fibrillin 2"/>
    <property type="match status" value="1"/>
</dbReference>
<evidence type="ECO:0000256" key="12">
    <source>
        <dbReference type="SAM" id="Phobius"/>
    </source>
</evidence>
<dbReference type="InterPro" id="IPR000436">
    <property type="entry name" value="Sushi_SCR_CCP_dom"/>
</dbReference>
<feature type="domain" description="EGF-like" evidence="14">
    <location>
        <begin position="32"/>
        <end position="70"/>
    </location>
</feature>
<dbReference type="PROSITE" id="PS01186">
    <property type="entry name" value="EGF_2"/>
    <property type="match status" value="1"/>
</dbReference>
<dbReference type="PANTHER" id="PTHR24051:SF5">
    <property type="entry name" value="SUSHI DOMAIN-CONTAINING PROTEIN 1"/>
    <property type="match status" value="1"/>
</dbReference>
<keyword evidence="5" id="KW-0677">Repeat</keyword>
<evidence type="ECO:0000256" key="8">
    <source>
        <dbReference type="ARBA" id="ARBA00023157"/>
    </source>
</evidence>
<dbReference type="CDD" id="cd00033">
    <property type="entry name" value="CCP"/>
    <property type="match status" value="4"/>
</dbReference>
<sequence>MRKDRMFWSTAALSMVFLIHFGFTISTVGTQGVDVCATCHVNATCEEKADGHKVCNCMYGFVGNGRTHCQDKDECQIGANKICGNHTACHNTYGSFYCTCLTGYHPSNNMATFIPNDGTFCDDVDECLVQGICGEGAQCSNIQGSFNCRCQVGYQLENGQEPFRPSQDKSYCTAVDCGPPQSAAHTVRLSFTGTSYLSQAVFGCSEGFRWKSGNTTAVCGAERVWEGPSLVCEEIKCGDPPVFPQATHQWNGSTAVGSRVEYFCNEGLWPMGGEHMSVCGGHGSWTNVTLQCKEVDCGEPPSFPHAAMLWNQSSRVGAQVHYQCNVGFYNAGKGNVSLCTTDGYWDPVDILCQEVDCGEPPSFSHAAMLWNQSSRVGAQVHYQCHVGFYNAGKGNVSLCTTDGSWDPVDILCQEVDCGEPPSFPHAAMFWNQSSRVVAQVHYQCNDGFYNAGKGNVSLCTTDGYWDPVDILCQALCGPAPWLPHAVVEWQNGTVAVHRCQDGYRSRTGSNISLCGPAQTWHAATLVCREVKPPISKAEVFNESCLRWKAEMNGGHHEHYTVQFVGSRAYQKAFQDKQMLVFKSGANRPELCMNLLPGTNYSINITAQTANFSLTISANTSIQAPPVPHVTFRDVEGSCPTLGLHRTIHPQDAISIYQVFVLLLEGKVVFDCSSPHTPHFYGCQEPCQEYVAAEVQLAGTGRKLFFTVGDHQWYGGYYNAPLENGKDYYIILRAVSQWAGVRKQYCVIWAKVKGASYIIESVTLLTGGSIGLVAFIVLMGYSYTWYCKKQ</sequence>
<dbReference type="InterPro" id="IPR000152">
    <property type="entry name" value="EGF-type_Asp/Asn_hydroxyl_site"/>
</dbReference>
<dbReference type="InterPro" id="IPR001881">
    <property type="entry name" value="EGF-like_Ca-bd_dom"/>
</dbReference>
<evidence type="ECO:0000256" key="3">
    <source>
        <dbReference type="ARBA" id="ARBA00022692"/>
    </source>
</evidence>
<dbReference type="PANTHER" id="PTHR24051">
    <property type="entry name" value="SUSHI DOMAIN-CONTAINING PROTEIN 1"/>
    <property type="match status" value="1"/>
</dbReference>
<keyword evidence="6 12" id="KW-1133">Transmembrane helix</keyword>
<feature type="domain" description="Sushi" evidence="15">
    <location>
        <begin position="415"/>
        <end position="474"/>
    </location>
</feature>
<feature type="domain" description="Sushi" evidence="15">
    <location>
        <begin position="175"/>
        <end position="234"/>
    </location>
</feature>
<dbReference type="InterPro" id="IPR049883">
    <property type="entry name" value="NOTCH1_EGF-like"/>
</dbReference>
<dbReference type="InterPro" id="IPR018097">
    <property type="entry name" value="EGF_Ca-bd_CS"/>
</dbReference>
<dbReference type="InterPro" id="IPR036116">
    <property type="entry name" value="FN3_sf"/>
</dbReference>
<dbReference type="InterPro" id="IPR057598">
    <property type="entry name" value="Fn3_PTPRU"/>
</dbReference>
<evidence type="ECO:0000256" key="13">
    <source>
        <dbReference type="SAM" id="SignalP"/>
    </source>
</evidence>
<dbReference type="SUPFAM" id="SSF57184">
    <property type="entry name" value="Growth factor receptor domain"/>
    <property type="match status" value="1"/>
</dbReference>
<reference evidence="16" key="1">
    <citation type="submission" date="2025-08" db="UniProtKB">
        <authorList>
            <consortium name="Ensembl"/>
        </authorList>
    </citation>
    <scope>IDENTIFICATION</scope>
</reference>
<dbReference type="GO" id="GO:0030855">
    <property type="term" value="P:epithelial cell differentiation"/>
    <property type="evidence" value="ECO:0007669"/>
    <property type="project" value="UniProtKB-ARBA"/>
</dbReference>
<keyword evidence="3 12" id="KW-0812">Transmembrane</keyword>
<keyword evidence="8" id="KW-1015">Disulfide bond</keyword>
<feature type="domain" description="Sushi" evidence="15">
    <location>
        <begin position="355"/>
        <end position="414"/>
    </location>
</feature>
<keyword evidence="2 10" id="KW-0245">EGF-like domain</keyword>
<dbReference type="Pfam" id="PF23144">
    <property type="entry name" value="Fn3_PTPRU"/>
    <property type="match status" value="1"/>
</dbReference>
<evidence type="ECO:0000256" key="11">
    <source>
        <dbReference type="PROSITE-ProRule" id="PRU00302"/>
    </source>
</evidence>
<dbReference type="PROSITE" id="PS50026">
    <property type="entry name" value="EGF_3"/>
    <property type="match status" value="3"/>
</dbReference>
<dbReference type="InterPro" id="IPR035976">
    <property type="entry name" value="Sushi/SCR/CCP_sf"/>
</dbReference>
<dbReference type="Pfam" id="PF00084">
    <property type="entry name" value="Sushi"/>
    <property type="match status" value="5"/>
</dbReference>
<dbReference type="Proteomes" id="UP000261540">
    <property type="component" value="Unplaced"/>
</dbReference>
<dbReference type="PROSITE" id="PS50923">
    <property type="entry name" value="SUSHI"/>
    <property type="match status" value="5"/>
</dbReference>
<dbReference type="AlphaFoldDB" id="A0A3B3QUS3"/>
<feature type="domain" description="Sushi" evidence="15">
    <location>
        <begin position="295"/>
        <end position="354"/>
    </location>
</feature>
<dbReference type="PROSITE" id="PS01187">
    <property type="entry name" value="EGF_CA"/>
    <property type="match status" value="1"/>
</dbReference>
<dbReference type="Ensembl" id="ENSPKIT00000033761.1">
    <property type="protein sequence ID" value="ENSPKIP00000009649.1"/>
    <property type="gene ID" value="ENSPKIG00000024675.1"/>
</dbReference>
<name>A0A3B3QUS3_9TELE</name>
<evidence type="ECO:0000256" key="5">
    <source>
        <dbReference type="ARBA" id="ARBA00022737"/>
    </source>
</evidence>
<evidence type="ECO:0000256" key="2">
    <source>
        <dbReference type="ARBA" id="ARBA00022536"/>
    </source>
</evidence>
<dbReference type="Pfam" id="PF07645">
    <property type="entry name" value="EGF_CA"/>
    <property type="match status" value="2"/>
</dbReference>
<proteinExistence type="predicted"/>
<keyword evidence="17" id="KW-1185">Reference proteome</keyword>
<dbReference type="InterPro" id="IPR009030">
    <property type="entry name" value="Growth_fac_rcpt_cys_sf"/>
</dbReference>
<feature type="domain" description="EGF-like" evidence="14">
    <location>
        <begin position="123"/>
        <end position="160"/>
    </location>
</feature>
<feature type="transmembrane region" description="Helical" evidence="12">
    <location>
        <begin position="763"/>
        <end position="785"/>
    </location>
</feature>
<keyword evidence="7 12" id="KW-0472">Membrane</keyword>
<organism evidence="16 17">
    <name type="scientific">Paramormyrops kingsleyae</name>
    <dbReference type="NCBI Taxonomy" id="1676925"/>
    <lineage>
        <taxon>Eukaryota</taxon>
        <taxon>Metazoa</taxon>
        <taxon>Chordata</taxon>
        <taxon>Craniata</taxon>
        <taxon>Vertebrata</taxon>
        <taxon>Euteleostomi</taxon>
        <taxon>Actinopterygii</taxon>
        <taxon>Neopterygii</taxon>
        <taxon>Teleostei</taxon>
        <taxon>Osteoglossocephala</taxon>
        <taxon>Osteoglossomorpha</taxon>
        <taxon>Osteoglossiformes</taxon>
        <taxon>Mormyridae</taxon>
        <taxon>Paramormyrops</taxon>
    </lineage>
</organism>
<dbReference type="InterPro" id="IPR000742">
    <property type="entry name" value="EGF"/>
</dbReference>
<evidence type="ECO:0000259" key="14">
    <source>
        <dbReference type="PROSITE" id="PS50026"/>
    </source>
</evidence>
<dbReference type="SUPFAM" id="SSF57535">
    <property type="entry name" value="Complement control module/SCR domain"/>
    <property type="match status" value="6"/>
</dbReference>
<dbReference type="Gene3D" id="2.20.28.230">
    <property type="match status" value="1"/>
</dbReference>
<dbReference type="CDD" id="cd00054">
    <property type="entry name" value="EGF_CA"/>
    <property type="match status" value="2"/>
</dbReference>
<dbReference type="Gene3D" id="2.10.70.10">
    <property type="entry name" value="Complement Module, domain 1"/>
    <property type="match status" value="5"/>
</dbReference>
<evidence type="ECO:0000256" key="10">
    <source>
        <dbReference type="PROSITE-ProRule" id="PRU00076"/>
    </source>
</evidence>
<evidence type="ECO:0000256" key="9">
    <source>
        <dbReference type="ARBA" id="ARBA00023180"/>
    </source>
</evidence>
<evidence type="ECO:0000256" key="4">
    <source>
        <dbReference type="ARBA" id="ARBA00022729"/>
    </source>
</evidence>
<keyword evidence="9" id="KW-0325">Glycoprotein</keyword>
<feature type="chain" id="PRO_5017478379" evidence="13">
    <location>
        <begin position="27"/>
        <end position="789"/>
    </location>
</feature>
<keyword evidence="4 13" id="KW-0732">Signal</keyword>
<protein>
    <submittedName>
        <fullName evidence="16">Sushi domain containing 1</fullName>
    </submittedName>
</protein>
<dbReference type="GeneTree" id="ENSGT00390000013892"/>
<dbReference type="Gene3D" id="2.10.25.10">
    <property type="entry name" value="Laminin"/>
    <property type="match status" value="3"/>
</dbReference>
<dbReference type="STRING" id="1676925.ENSPKIP00000009649"/>
<dbReference type="InterPro" id="IPR051622">
    <property type="entry name" value="R-tyr_protein_phosphatases"/>
</dbReference>